<dbReference type="CDD" id="cd06261">
    <property type="entry name" value="TM_PBP2"/>
    <property type="match status" value="1"/>
</dbReference>
<evidence type="ECO:0000259" key="9">
    <source>
        <dbReference type="PROSITE" id="PS50928"/>
    </source>
</evidence>
<dbReference type="RefSeq" id="WP_212008026.1">
    <property type="nucleotide sequence ID" value="NZ_JAAFYZ010000012.1"/>
</dbReference>
<evidence type="ECO:0000256" key="6">
    <source>
        <dbReference type="ARBA" id="ARBA00023136"/>
    </source>
</evidence>
<dbReference type="SUPFAM" id="SSF161098">
    <property type="entry name" value="MetI-like"/>
    <property type="match status" value="1"/>
</dbReference>
<feature type="transmembrane region" description="Helical" evidence="7">
    <location>
        <begin position="280"/>
        <end position="301"/>
    </location>
</feature>
<feature type="transmembrane region" description="Helical" evidence="7">
    <location>
        <begin position="136"/>
        <end position="157"/>
    </location>
</feature>
<name>A0ABS5KJ16_9ACTN</name>
<keyword evidence="4 7" id="KW-0812">Transmembrane</keyword>
<accession>A0ABS5KJ16</accession>
<evidence type="ECO:0000256" key="8">
    <source>
        <dbReference type="SAM" id="MobiDB-lite"/>
    </source>
</evidence>
<dbReference type="Pfam" id="PF00528">
    <property type="entry name" value="BPD_transp_1"/>
    <property type="match status" value="1"/>
</dbReference>
<feature type="domain" description="ABC transmembrane type-1" evidence="9">
    <location>
        <begin position="99"/>
        <end position="301"/>
    </location>
</feature>
<feature type="transmembrane region" description="Helical" evidence="7">
    <location>
        <begin position="177"/>
        <end position="199"/>
    </location>
</feature>
<keyword evidence="11" id="KW-1185">Reference proteome</keyword>
<dbReference type="PROSITE" id="PS50928">
    <property type="entry name" value="ABC_TM1"/>
    <property type="match status" value="1"/>
</dbReference>
<dbReference type="PANTHER" id="PTHR43744">
    <property type="entry name" value="ABC TRANSPORTER PERMEASE PROTEIN MG189-RELATED-RELATED"/>
    <property type="match status" value="1"/>
</dbReference>
<dbReference type="InterPro" id="IPR000515">
    <property type="entry name" value="MetI-like"/>
</dbReference>
<evidence type="ECO:0000256" key="1">
    <source>
        <dbReference type="ARBA" id="ARBA00004651"/>
    </source>
</evidence>
<feature type="region of interest" description="Disordered" evidence="8">
    <location>
        <begin position="1"/>
        <end position="23"/>
    </location>
</feature>
<comment type="similarity">
    <text evidence="7">Belongs to the binding-protein-dependent transport system permease family.</text>
</comment>
<dbReference type="Proteomes" id="UP000730482">
    <property type="component" value="Unassembled WGS sequence"/>
</dbReference>
<dbReference type="Gene3D" id="1.10.3720.10">
    <property type="entry name" value="MetI-like"/>
    <property type="match status" value="1"/>
</dbReference>
<dbReference type="InterPro" id="IPR035906">
    <property type="entry name" value="MetI-like_sf"/>
</dbReference>
<evidence type="ECO:0000313" key="10">
    <source>
        <dbReference type="EMBL" id="MBS2546377.1"/>
    </source>
</evidence>
<comment type="subcellular location">
    <subcellularLocation>
        <location evidence="1 7">Cell membrane</location>
        <topology evidence="1 7">Multi-pass membrane protein</topology>
    </subcellularLocation>
</comment>
<evidence type="ECO:0000256" key="7">
    <source>
        <dbReference type="RuleBase" id="RU363032"/>
    </source>
</evidence>
<dbReference type="EMBL" id="JAAFYZ010000012">
    <property type="protein sequence ID" value="MBS2546377.1"/>
    <property type="molecule type" value="Genomic_DNA"/>
</dbReference>
<evidence type="ECO:0000256" key="2">
    <source>
        <dbReference type="ARBA" id="ARBA00022448"/>
    </source>
</evidence>
<dbReference type="PANTHER" id="PTHR43744:SF12">
    <property type="entry name" value="ABC TRANSPORTER PERMEASE PROTEIN MG189-RELATED"/>
    <property type="match status" value="1"/>
</dbReference>
<keyword evidence="2 7" id="KW-0813">Transport</keyword>
<keyword evidence="5 7" id="KW-1133">Transmembrane helix</keyword>
<comment type="caution">
    <text evidence="10">The sequence shown here is derived from an EMBL/GenBank/DDBJ whole genome shotgun (WGS) entry which is preliminary data.</text>
</comment>
<feature type="transmembrane region" description="Helical" evidence="7">
    <location>
        <begin position="45"/>
        <end position="64"/>
    </location>
</feature>
<keyword evidence="6 7" id="KW-0472">Membrane</keyword>
<organism evidence="10 11">
    <name type="scientific">Catenulispora pinistramenti</name>
    <dbReference type="NCBI Taxonomy" id="2705254"/>
    <lineage>
        <taxon>Bacteria</taxon>
        <taxon>Bacillati</taxon>
        <taxon>Actinomycetota</taxon>
        <taxon>Actinomycetes</taxon>
        <taxon>Catenulisporales</taxon>
        <taxon>Catenulisporaceae</taxon>
        <taxon>Catenulispora</taxon>
    </lineage>
</organism>
<evidence type="ECO:0000256" key="4">
    <source>
        <dbReference type="ARBA" id="ARBA00022692"/>
    </source>
</evidence>
<reference evidence="10 11" key="1">
    <citation type="submission" date="2020-02" db="EMBL/GenBank/DDBJ databases">
        <title>Acidophilic actinobacteria isolated from forest soil.</title>
        <authorList>
            <person name="Golinska P."/>
        </authorList>
    </citation>
    <scope>NUCLEOTIDE SEQUENCE [LARGE SCALE GENOMIC DNA]</scope>
    <source>
        <strain evidence="10 11">NL8</strain>
    </source>
</reference>
<evidence type="ECO:0000256" key="3">
    <source>
        <dbReference type="ARBA" id="ARBA00022475"/>
    </source>
</evidence>
<evidence type="ECO:0000313" key="11">
    <source>
        <dbReference type="Proteomes" id="UP000730482"/>
    </source>
</evidence>
<sequence>MNPSTDDLAPAGTGRARAAKRRPAPAKRAIDRLDGLLSGAVKTGLWVWVAMLVVLTVWVVVTSLKTNGEVFTDPFGLPKSPQWRNYRLAWSVSGFGQAAFSSVTVVAASALLTMVIATPAAYVLARVNRRSADRVITYFAIGMGIPAQALVVPFFLMSNDLSTFMTEWVTGWWDDRISLALIYVVLSLPFTVYLLTMYFRSLPTEIEEAAAVDGAGPTRTFVEIMVPLARHGLVTALVLNIVALWNETLFVLIVVGDPQQRTLPAALLELYNTMQYTSNWGGLFAGIVILVMPMILLYLWAGRRIVQAMTQGAIK</sequence>
<evidence type="ECO:0000256" key="5">
    <source>
        <dbReference type="ARBA" id="ARBA00022989"/>
    </source>
</evidence>
<feature type="transmembrane region" description="Helical" evidence="7">
    <location>
        <begin position="98"/>
        <end position="124"/>
    </location>
</feature>
<keyword evidence="3" id="KW-1003">Cell membrane</keyword>
<proteinExistence type="inferred from homology"/>
<gene>
    <name evidence="10" type="ORF">KGQ19_05805</name>
</gene>
<protein>
    <submittedName>
        <fullName evidence="10">Carbohydrate ABC transporter permease</fullName>
    </submittedName>
</protein>
<feature type="transmembrane region" description="Helical" evidence="7">
    <location>
        <begin position="233"/>
        <end position="255"/>
    </location>
</feature>